<dbReference type="InterPro" id="IPR005814">
    <property type="entry name" value="Aminotrans_3"/>
</dbReference>
<dbReference type="CDD" id="cd00610">
    <property type="entry name" value="OAT_like"/>
    <property type="match status" value="1"/>
</dbReference>
<dbReference type="InterPro" id="IPR015424">
    <property type="entry name" value="PyrdxlP-dep_Trfase"/>
</dbReference>
<evidence type="ECO:0000313" key="5">
    <source>
        <dbReference type="Proteomes" id="UP000003558"/>
    </source>
</evidence>
<dbReference type="AlphaFoldDB" id="F9VTR5"/>
<organism evidence="4 5">
    <name type="scientific">Gordonia alkanivorans NBRC 16433</name>
    <dbReference type="NCBI Taxonomy" id="1027371"/>
    <lineage>
        <taxon>Bacteria</taxon>
        <taxon>Bacillati</taxon>
        <taxon>Actinomycetota</taxon>
        <taxon>Actinomycetes</taxon>
        <taxon>Mycobacteriales</taxon>
        <taxon>Gordoniaceae</taxon>
        <taxon>Gordonia</taxon>
    </lineage>
</organism>
<evidence type="ECO:0000256" key="2">
    <source>
        <dbReference type="ARBA" id="ARBA00022898"/>
    </source>
</evidence>
<dbReference type="Gene3D" id="3.40.640.10">
    <property type="entry name" value="Type I PLP-dependent aspartate aminotransferase-like (Major domain)"/>
    <property type="match status" value="1"/>
</dbReference>
<sequence length="452" mass="47920">MTSNGTLTPSTEKGTDWIARAHRDHVLTSWSKQSGPDPITVVDAAGCWFVDSNGNRYLDFLSQLVNLNLGHQHPRLVEAITEQARKSCFIGPTFANEARSRLALELDALTPGNLTSSFFTTGGAAANEAAIAIARAVTGRHKVVARYRSYHGASAGAMTLTGDSRRWGLEPLTTPGVVRMLDPYVPGGGNVDDPRYSAAHLEEVLQYENPGSVAAVIMETVTGTNGPIVPPPGYLKSIREVCDRHGILLICDEVMVGFGRLGTWFGIEQFDVVPDILTTAKGINSGYVPLGATIVGAHIRDVLRDIALPAGLTYAGHPLACGSAVASIEIMKSEGVVENAATQGARLQRGLEELTQRHPSVGGIRGLGLMWGIDLVGADGSPLIPFKGTPEQSAPGLAVVKAAKERGLWIGRQDSVIRLAPPLIITADEIDLALSILDEALVHADEAVGVVR</sequence>
<dbReference type="Gene3D" id="3.90.1150.10">
    <property type="entry name" value="Aspartate Aminotransferase, domain 1"/>
    <property type="match status" value="1"/>
</dbReference>
<dbReference type="RefSeq" id="WP_006358152.1">
    <property type="nucleotide sequence ID" value="NZ_BACI01000047.1"/>
</dbReference>
<dbReference type="PROSITE" id="PS00600">
    <property type="entry name" value="AA_TRANSFER_CLASS_3"/>
    <property type="match status" value="1"/>
</dbReference>
<evidence type="ECO:0000313" key="4">
    <source>
        <dbReference type="EMBL" id="GAA12004.1"/>
    </source>
</evidence>
<name>F9VTR5_9ACTN</name>
<dbReference type="eggNOG" id="COG0160">
    <property type="taxonomic scope" value="Bacteria"/>
</dbReference>
<comment type="caution">
    <text evidence="4">The sequence shown here is derived from an EMBL/GenBank/DDBJ whole genome shotgun (WGS) entry which is preliminary data.</text>
</comment>
<protein>
    <submittedName>
        <fullName evidence="4">Putative aminotransferase</fullName>
    </submittedName>
</protein>
<dbReference type="GO" id="GO:0030170">
    <property type="term" value="F:pyridoxal phosphate binding"/>
    <property type="evidence" value="ECO:0007669"/>
    <property type="project" value="InterPro"/>
</dbReference>
<dbReference type="PIRSF" id="PIRSF000521">
    <property type="entry name" value="Transaminase_4ab_Lys_Orn"/>
    <property type="match status" value="1"/>
</dbReference>
<keyword evidence="2 3" id="KW-0663">Pyridoxal phosphate</keyword>
<dbReference type="Pfam" id="PF00202">
    <property type="entry name" value="Aminotran_3"/>
    <property type="match status" value="1"/>
</dbReference>
<dbReference type="NCBIfam" id="NF004718">
    <property type="entry name" value="PRK06062.1"/>
    <property type="match status" value="1"/>
</dbReference>
<accession>F9VTR5</accession>
<comment type="similarity">
    <text evidence="1 3">Belongs to the class-III pyridoxal-phosphate-dependent aminotransferase family.</text>
</comment>
<dbReference type="InterPro" id="IPR015422">
    <property type="entry name" value="PyrdxlP-dep_Trfase_small"/>
</dbReference>
<keyword evidence="4" id="KW-0032">Aminotransferase</keyword>
<evidence type="ECO:0000256" key="1">
    <source>
        <dbReference type="ARBA" id="ARBA00008954"/>
    </source>
</evidence>
<dbReference type="SUPFAM" id="SSF53383">
    <property type="entry name" value="PLP-dependent transferases"/>
    <property type="match status" value="1"/>
</dbReference>
<keyword evidence="4" id="KW-0808">Transferase</keyword>
<dbReference type="GO" id="GO:0008483">
    <property type="term" value="F:transaminase activity"/>
    <property type="evidence" value="ECO:0007669"/>
    <property type="project" value="UniProtKB-KW"/>
</dbReference>
<dbReference type="InterPro" id="IPR015421">
    <property type="entry name" value="PyrdxlP-dep_Trfase_major"/>
</dbReference>
<reference evidence="4 5" key="1">
    <citation type="submission" date="2011-05" db="EMBL/GenBank/DDBJ databases">
        <title>Whole genome shotgun sequence of Gordonia alkanivorans NBRC 16433.</title>
        <authorList>
            <person name="Hosoyama A."/>
            <person name="Nakamura S."/>
            <person name="Takarada H."/>
            <person name="Tsuchikane K."/>
            <person name="Yamazaki S."/>
            <person name="Fujita N."/>
        </authorList>
    </citation>
    <scope>NUCLEOTIDE SEQUENCE [LARGE SCALE GENOMIC DNA]</scope>
    <source>
        <strain evidence="4 5">NBRC 16433</strain>
    </source>
</reference>
<dbReference type="Proteomes" id="UP000003558">
    <property type="component" value="Unassembled WGS sequence"/>
</dbReference>
<dbReference type="InterPro" id="IPR049704">
    <property type="entry name" value="Aminotrans_3_PPA_site"/>
</dbReference>
<dbReference type="EMBL" id="BACI01000047">
    <property type="protein sequence ID" value="GAA12004.1"/>
    <property type="molecule type" value="Genomic_DNA"/>
</dbReference>
<proteinExistence type="inferred from homology"/>
<dbReference type="STRING" id="1027371.GOALK_047_00270"/>
<evidence type="ECO:0000256" key="3">
    <source>
        <dbReference type="RuleBase" id="RU003560"/>
    </source>
</evidence>
<dbReference type="PANTHER" id="PTHR43094:SF1">
    <property type="entry name" value="AMINOTRANSFERASE CLASS-III"/>
    <property type="match status" value="1"/>
</dbReference>
<dbReference type="GO" id="GO:0005829">
    <property type="term" value="C:cytosol"/>
    <property type="evidence" value="ECO:0007669"/>
    <property type="project" value="TreeGrafter"/>
</dbReference>
<gene>
    <name evidence="4" type="ORF">GOALK_047_00270</name>
</gene>
<dbReference type="PANTHER" id="PTHR43094">
    <property type="entry name" value="AMINOTRANSFERASE"/>
    <property type="match status" value="1"/>
</dbReference>